<feature type="transmembrane region" description="Helical" evidence="1">
    <location>
        <begin position="6"/>
        <end position="25"/>
    </location>
</feature>
<proteinExistence type="predicted"/>
<sequence>MKGRNAIVGIIVVGIVTLILLKLYVFKKQEVVQAKDPLPTESFIQQHLIADDGRIRTNITDQSEIYLSETVGLWMDYLLAKEDSEQFNKQAKVLKKYFLTSDYLVAWELKGTMKAPANASIDDFRIMNAFYEAGEKWNNRSYTKMARKMAESLSKYHLRQGFLVDYVDLETKYQGTEITLSYIIPAAFDRLKEEEVITSNTYNLTQQLLLELPNSSIGFFPKTYNVPTKELIYDDQVNLIDQFYVGYHRAQWGGDVSPLLAFAKQAFSDGGGMIYGRYDGVTGRPIVEYEAVAVYALAILMCLEIGEVEFAEKLISRMNTLQVRDFKQPYYGGYIDLHSRDTHTFDNLLAMIAERRWIDEQAY</sequence>
<dbReference type="RefSeq" id="WP_381481887.1">
    <property type="nucleotide sequence ID" value="NZ_JBHTLT010000121.1"/>
</dbReference>
<dbReference type="SUPFAM" id="SSF48208">
    <property type="entry name" value="Six-hairpin glycosidases"/>
    <property type="match status" value="1"/>
</dbReference>
<accession>A0ABW3U160</accession>
<dbReference type="Gene3D" id="1.50.10.10">
    <property type="match status" value="1"/>
</dbReference>
<name>A0ABW3U160_9BACL</name>
<gene>
    <name evidence="2" type="ORF">ACFQ38_14755</name>
</gene>
<keyword evidence="3" id="KW-1185">Reference proteome</keyword>
<evidence type="ECO:0000256" key="1">
    <source>
        <dbReference type="SAM" id="Phobius"/>
    </source>
</evidence>
<dbReference type="Proteomes" id="UP001597231">
    <property type="component" value="Unassembled WGS sequence"/>
</dbReference>
<evidence type="ECO:0000313" key="2">
    <source>
        <dbReference type="EMBL" id="MFD1206354.1"/>
    </source>
</evidence>
<keyword evidence="1" id="KW-0812">Transmembrane</keyword>
<comment type="caution">
    <text evidence="2">The sequence shown here is derived from an EMBL/GenBank/DDBJ whole genome shotgun (WGS) entry which is preliminary data.</text>
</comment>
<dbReference type="EMBL" id="JBHTLT010000121">
    <property type="protein sequence ID" value="MFD1206354.1"/>
    <property type="molecule type" value="Genomic_DNA"/>
</dbReference>
<reference evidence="3" key="1">
    <citation type="journal article" date="2019" name="Int. J. Syst. Evol. Microbiol.">
        <title>The Global Catalogue of Microorganisms (GCM) 10K type strain sequencing project: providing services to taxonomists for standard genome sequencing and annotation.</title>
        <authorList>
            <consortium name="The Broad Institute Genomics Platform"/>
            <consortium name="The Broad Institute Genome Sequencing Center for Infectious Disease"/>
            <person name="Wu L."/>
            <person name="Ma J."/>
        </authorList>
    </citation>
    <scope>NUCLEOTIDE SEQUENCE [LARGE SCALE GENOMIC DNA]</scope>
    <source>
        <strain evidence="3">CCUG 53915</strain>
    </source>
</reference>
<keyword evidence="1" id="KW-0472">Membrane</keyword>
<keyword evidence="1" id="KW-1133">Transmembrane helix</keyword>
<organism evidence="2 3">
    <name type="scientific">Sporosarcina contaminans</name>
    <dbReference type="NCBI Taxonomy" id="633403"/>
    <lineage>
        <taxon>Bacteria</taxon>
        <taxon>Bacillati</taxon>
        <taxon>Bacillota</taxon>
        <taxon>Bacilli</taxon>
        <taxon>Bacillales</taxon>
        <taxon>Caryophanaceae</taxon>
        <taxon>Sporosarcina</taxon>
    </lineage>
</organism>
<dbReference type="InterPro" id="IPR008928">
    <property type="entry name" value="6-hairpin_glycosidase_sf"/>
</dbReference>
<evidence type="ECO:0000313" key="3">
    <source>
        <dbReference type="Proteomes" id="UP001597231"/>
    </source>
</evidence>
<evidence type="ECO:0008006" key="4">
    <source>
        <dbReference type="Google" id="ProtNLM"/>
    </source>
</evidence>
<protein>
    <recommendedName>
        <fullName evidence="4">Glycosyl hydrolases family 8</fullName>
    </recommendedName>
</protein>
<dbReference type="InterPro" id="IPR012341">
    <property type="entry name" value="6hp_glycosidase-like_sf"/>
</dbReference>